<dbReference type="PANTHER" id="PTHR36153:SF1">
    <property type="entry name" value="TYPE VI SECRETION SYSTEM COMPONENT TSSM1"/>
    <property type="match status" value="1"/>
</dbReference>
<feature type="domain" description="Type VI secretion system IcmF C-terminal" evidence="2">
    <location>
        <begin position="1075"/>
        <end position="1180"/>
    </location>
</feature>
<keyword evidence="1" id="KW-0812">Transmembrane</keyword>
<dbReference type="NCBIfam" id="TIGR03348">
    <property type="entry name" value="VI_IcmF"/>
    <property type="match status" value="1"/>
</dbReference>
<protein>
    <submittedName>
        <fullName evidence="6">Type VI secretion system membrane subunit TssM</fullName>
    </submittedName>
</protein>
<keyword evidence="1" id="KW-1133">Transmembrane helix</keyword>
<dbReference type="PANTHER" id="PTHR36153">
    <property type="entry name" value="INNER MEMBRANE PROTEIN-RELATED"/>
    <property type="match status" value="1"/>
</dbReference>
<dbReference type="InterPro" id="IPR010623">
    <property type="entry name" value="IcmF_C"/>
</dbReference>
<accession>A0ABU3EDU4</accession>
<gene>
    <name evidence="6" type="primary">tssM</name>
    <name evidence="6" type="ORF">RM190_10570</name>
</gene>
<dbReference type="InterPro" id="IPR027417">
    <property type="entry name" value="P-loop_NTPase"/>
</dbReference>
<dbReference type="InterPro" id="IPR048677">
    <property type="entry name" value="TssM1_hel"/>
</dbReference>
<reference evidence="7" key="1">
    <citation type="submission" date="2023-07" db="EMBL/GenBank/DDBJ databases">
        <title>Characterization of two Paracoccaceae strains isolated from Phycosphere and proposal of Xinfangfangia lacusdiani sp. nov.</title>
        <authorList>
            <person name="Deng Y."/>
            <person name="Zhang Y.Q."/>
        </authorList>
    </citation>
    <scope>NUCLEOTIDE SEQUENCE [LARGE SCALE GENOMIC DNA]</scope>
    <source>
        <strain evidence="7">CPCC 101403</strain>
    </source>
</reference>
<evidence type="ECO:0000259" key="4">
    <source>
        <dbReference type="Pfam" id="PF14331"/>
    </source>
</evidence>
<organism evidence="6 7">
    <name type="scientific">Paracoccus broussonetiae</name>
    <dbReference type="NCBI Taxonomy" id="3075834"/>
    <lineage>
        <taxon>Bacteria</taxon>
        <taxon>Pseudomonadati</taxon>
        <taxon>Pseudomonadota</taxon>
        <taxon>Alphaproteobacteria</taxon>
        <taxon>Rhodobacterales</taxon>
        <taxon>Paracoccaceae</taxon>
        <taxon>Paracoccus</taxon>
    </lineage>
</organism>
<sequence>MRKVLAALGSSIGITVILTLVLSAVLWLLGPFFAFGEARPFVEVPGRLVGLAILWIASLLMVLVLLLRGQKRETKMAEEIVATADPEPLTDLGVEAELADLRDKLKQALSKLRRTKGGGRHLAVLPWYVIIGPPGTGKTTAIVNSGLNFPLAEEMGAGSIGGVGGTRNCDWWFTDGAVLIDTAGRYTTQKSDASADNAGWMGFLALLKKYRRRQPINGAIVAFGLSDLLMQDPVTQKANAAAIRRRLHELREKLGVRFPVYMMFTKADLIAGFSETYDRLPKELREQVWGFTLPLPQGKTQPSSSAAFDEEFDLLMARLNAHVLERMQSETDPQRRSLIAGFPGQLASVRRLARDFVTEVFQENRYEHAQLLRGVYFVSSTQEGTPIDRLMMGMARSFGIGRQAIGTGQGTGRSFFLTRLLDGVIFPEAGLVSADDKVERRYRWTRYAAITATVLSAVAVGILWYNLWQDNTRLREQVETQVEGYRAAAATIPPGPVADSDLPLVVPALEYLRTIPGAGVPLTRAGLGWGLDQSAVLGNEGRLAYRAALNRHFLPRLLVRLEDQMQSSINDQVALFDLLKVYLMLGQVGPMDRDMVEDLLAADWSRAYAGSSRDELRAVLAQHLDALLSAPMQKIDLNADLVAQVQDVLTRMPQAQRIYKGIMQTDMARQLPAWRPTDIGGPAIARAFVRSSGKPLNEGIEGIYTRRGFHEVFLPEALRVSAQIQRDAFVLGPAASQQLSQDALTALSRDILALYYNDYVARYDQMLSDLDIVPLQSLPHAVEVTNVLSGPASPIRHVLEAIAKETRLADVDDPTPAPADSKTGGEVAADVGAVAAALPVKVLPSGALSTLPAQSRKILDALSAPEVPGGEPVPQGSYVQKRFEAIQALVTAQDGAPSPVDTLIASLADLNQELNKLAFAGGAAKAENSAPAIQKLVQVASQLPVPIQRWVSQVVAGSSGIAADGTRASINAKWQAEVLPLCQQATTNKYPFSRRAAADISIQDFTSLFAPGALIDKFFSENLAEHVDRRSRPWTFRKVNDTDLGISPQVLLQMQHASDIRDAFFATGATPQVQFQITPEALDPQANAILLELDGTRVGFVQGQSQPAPAAITWPGAVGMGRVFMDPPRQGSENSIARDGPWALFRLLDAAEIRRTNVSDRTRVIFKVGGRIAIFGMQSGSVMNPFALAALGEFSCPASF</sequence>
<dbReference type="Pfam" id="PF14331">
    <property type="entry name" value="IcmF-related_N"/>
    <property type="match status" value="1"/>
</dbReference>
<dbReference type="RefSeq" id="WP_311759402.1">
    <property type="nucleotide sequence ID" value="NZ_JAVRQI010000007.1"/>
</dbReference>
<dbReference type="InterPro" id="IPR017731">
    <property type="entry name" value="TssM1-like"/>
</dbReference>
<dbReference type="SUPFAM" id="SSF52540">
    <property type="entry name" value="P-loop containing nucleoside triphosphate hydrolases"/>
    <property type="match status" value="1"/>
</dbReference>
<feature type="domain" description="Type VI secretion system component TssM1 helical" evidence="5">
    <location>
        <begin position="967"/>
        <end position="1069"/>
    </location>
</feature>
<evidence type="ECO:0000259" key="3">
    <source>
        <dbReference type="Pfam" id="PF06761"/>
    </source>
</evidence>
<evidence type="ECO:0000259" key="2">
    <source>
        <dbReference type="Pfam" id="PF06744"/>
    </source>
</evidence>
<feature type="domain" description="IcmF-related" evidence="3">
    <location>
        <begin position="507"/>
        <end position="807"/>
    </location>
</feature>
<dbReference type="InterPro" id="IPR009612">
    <property type="entry name" value="IcmF-rel"/>
</dbReference>
<dbReference type="Pfam" id="PF06761">
    <property type="entry name" value="IcmF-related"/>
    <property type="match status" value="1"/>
</dbReference>
<evidence type="ECO:0000313" key="7">
    <source>
        <dbReference type="Proteomes" id="UP001251085"/>
    </source>
</evidence>
<feature type="transmembrane region" description="Helical" evidence="1">
    <location>
        <begin position="12"/>
        <end position="36"/>
    </location>
</feature>
<name>A0ABU3EDU4_9RHOB</name>
<dbReference type="InterPro" id="IPR025743">
    <property type="entry name" value="TssM1_N"/>
</dbReference>
<dbReference type="InterPro" id="IPR053156">
    <property type="entry name" value="T6SS_TssM-like"/>
</dbReference>
<keyword evidence="7" id="KW-1185">Reference proteome</keyword>
<comment type="caution">
    <text evidence="6">The sequence shown here is derived from an EMBL/GenBank/DDBJ whole genome shotgun (WGS) entry which is preliminary data.</text>
</comment>
<evidence type="ECO:0000256" key="1">
    <source>
        <dbReference type="SAM" id="Phobius"/>
    </source>
</evidence>
<dbReference type="Proteomes" id="UP001251085">
    <property type="component" value="Unassembled WGS sequence"/>
</dbReference>
<dbReference type="Pfam" id="PF06744">
    <property type="entry name" value="IcmF_C"/>
    <property type="match status" value="1"/>
</dbReference>
<evidence type="ECO:0000313" key="6">
    <source>
        <dbReference type="EMBL" id="MDT1062305.1"/>
    </source>
</evidence>
<keyword evidence="1" id="KW-0472">Membrane</keyword>
<proteinExistence type="predicted"/>
<evidence type="ECO:0000259" key="5">
    <source>
        <dbReference type="Pfam" id="PF21070"/>
    </source>
</evidence>
<feature type="transmembrane region" description="Helical" evidence="1">
    <location>
        <begin position="48"/>
        <end position="67"/>
    </location>
</feature>
<dbReference type="EMBL" id="JAVRQI010000007">
    <property type="protein sequence ID" value="MDT1062305.1"/>
    <property type="molecule type" value="Genomic_DNA"/>
</dbReference>
<dbReference type="Pfam" id="PF21070">
    <property type="entry name" value="IcmF_helical"/>
    <property type="match status" value="1"/>
</dbReference>
<feature type="transmembrane region" description="Helical" evidence="1">
    <location>
        <begin position="447"/>
        <end position="468"/>
    </location>
</feature>
<feature type="domain" description="Type VI secretion system component TssM1 N-terminal" evidence="4">
    <location>
        <begin position="194"/>
        <end position="452"/>
    </location>
</feature>